<name>A0A8E2AZA0_9PSEU</name>
<gene>
    <name evidence="1" type="ORF">H5411_06170</name>
</gene>
<dbReference type="EMBL" id="JACJHR010000006">
    <property type="protein sequence ID" value="MBB2498719.1"/>
    <property type="molecule type" value="Genomic_DNA"/>
</dbReference>
<comment type="caution">
    <text evidence="1">The sequence shown here is derived from an EMBL/GenBank/DDBJ whole genome shotgun (WGS) entry which is preliminary data.</text>
</comment>
<reference evidence="1 2" key="1">
    <citation type="submission" date="2020-08" db="EMBL/GenBank/DDBJ databases">
        <title>Amycolatopsis echigonensis JCM 21831.</title>
        <authorList>
            <person name="Tedsree N."/>
            <person name="Kuncharoen N."/>
            <person name="Likhitwitayawuid K."/>
            <person name="Tanasupawat S."/>
        </authorList>
    </citation>
    <scope>NUCLEOTIDE SEQUENCE [LARGE SCALE GENOMIC DNA]</scope>
    <source>
        <strain evidence="1 2">JCM 21831</strain>
    </source>
</reference>
<protein>
    <recommendedName>
        <fullName evidence="3">Cyclase</fullName>
    </recommendedName>
</protein>
<sequence>MFALHIHNKVNDYEQWKSGFDAYDGFRREHGVQSYRISRHAADPRLVCVDLDFATRDEAAGFLTRLETVLRTPRSQALLESHEQPELFDVTEARQLR</sequence>
<evidence type="ECO:0008006" key="3">
    <source>
        <dbReference type="Google" id="ProtNLM"/>
    </source>
</evidence>
<dbReference type="RefSeq" id="WP_183123214.1">
    <property type="nucleotide sequence ID" value="NZ_JACJHR010000006.1"/>
</dbReference>
<accession>A0A8E2AZA0</accession>
<evidence type="ECO:0000313" key="1">
    <source>
        <dbReference type="EMBL" id="MBB2498719.1"/>
    </source>
</evidence>
<evidence type="ECO:0000313" key="2">
    <source>
        <dbReference type="Proteomes" id="UP000550260"/>
    </source>
</evidence>
<dbReference type="Proteomes" id="UP000550260">
    <property type="component" value="Unassembled WGS sequence"/>
</dbReference>
<dbReference type="AlphaFoldDB" id="A0A8E2AZA0"/>
<proteinExistence type="predicted"/>
<organism evidence="1 2">
    <name type="scientific">Amycolatopsis echigonensis</name>
    <dbReference type="NCBI Taxonomy" id="2576905"/>
    <lineage>
        <taxon>Bacteria</taxon>
        <taxon>Bacillati</taxon>
        <taxon>Actinomycetota</taxon>
        <taxon>Actinomycetes</taxon>
        <taxon>Pseudonocardiales</taxon>
        <taxon>Pseudonocardiaceae</taxon>
        <taxon>Amycolatopsis</taxon>
    </lineage>
</organism>